<organism evidence="2">
    <name type="scientific">Fagus sylvatica</name>
    <name type="common">Beechnut</name>
    <dbReference type="NCBI Taxonomy" id="28930"/>
    <lineage>
        <taxon>Eukaryota</taxon>
        <taxon>Viridiplantae</taxon>
        <taxon>Streptophyta</taxon>
        <taxon>Embryophyta</taxon>
        <taxon>Tracheophyta</taxon>
        <taxon>Spermatophyta</taxon>
        <taxon>Magnoliopsida</taxon>
        <taxon>eudicotyledons</taxon>
        <taxon>Gunneridae</taxon>
        <taxon>Pentapetalae</taxon>
        <taxon>rosids</taxon>
        <taxon>fabids</taxon>
        <taxon>Fagales</taxon>
        <taxon>Fagaceae</taxon>
        <taxon>Fagus</taxon>
    </lineage>
</organism>
<evidence type="ECO:0000256" key="1">
    <source>
        <dbReference type="SAM" id="SignalP"/>
    </source>
</evidence>
<gene>
    <name evidence="2" type="ORF">FSB_LOCUS21206</name>
</gene>
<keyword evidence="1" id="KW-0732">Signal</keyword>
<feature type="chain" id="PRO_5014996732" evidence="1">
    <location>
        <begin position="19"/>
        <end position="675"/>
    </location>
</feature>
<protein>
    <submittedName>
        <fullName evidence="2">Uncharacterized protein</fullName>
    </submittedName>
</protein>
<sequence length="675" mass="74939">MEANRILLLLMAFSFMSTNRLQYRDSAFMAAKRPSCPFLYSIIIYSHGIPSDRRATWHCVEHLEPDRNGSACPAQARISTSPSFVLCEHYGSFHSQICGRLDLGLNLKVNGDMNCSGTLGMDPGGTKSPLKPQHGKGGIQARIWLSPWLLDRAGDMGLVDERPVTHSVPSVIPAKVNPVRKALITAVTKTTTDIFQAADEITPLTLVAAARGLRDPAESKEMAMAPTERTIDGDGESARSTTTRGSILLTGPFPAEPTSGTSLSVQLQDSVPREYRHQYPSLPVTEQEVRKAVFDNQEEFATMKYEKSTRVDPKIVAKEDLEARKDIDACTLGGPSLVVGLKVKFRLSAEDFGSLDPTGRRLVKLDLFHHTPKADRSLLLNAVGGSGINIADPDHRRALNEVPYLPPDPAAKEIARCELGYLPFHVAVLCEKPGPAPKARSFYTSSFSVRSELAWLEASYLRLSAGMVSKYNASFLPTLRMLGLLLVGLSSDFMLSRSYLAGVQPGHRAQGRVVRISDYGKNHSARTAQKREMLRSGLELDMRCHSGPALDVQHSARFFSKWSLVSQGTDCPKAKSPFMVEVLSFQLRMPTFLKRLELGYPRRRQRRVSQARLDARDLLPPVLLAASKLRHWTNSFRHVKALVQKFFLSLRDSLRYRFGNEGLLLRSKAYLRQGL</sequence>
<reference evidence="2" key="1">
    <citation type="submission" date="2018-02" db="EMBL/GenBank/DDBJ databases">
        <authorList>
            <person name="Cohen D.B."/>
            <person name="Kent A.D."/>
        </authorList>
    </citation>
    <scope>NUCLEOTIDE SEQUENCE</scope>
</reference>
<name>A0A2N9G2L8_FAGSY</name>
<accession>A0A2N9G2L8</accession>
<dbReference type="AlphaFoldDB" id="A0A2N9G2L8"/>
<dbReference type="EMBL" id="OIVN01001381">
    <property type="protein sequence ID" value="SPC93324.1"/>
    <property type="molecule type" value="Genomic_DNA"/>
</dbReference>
<feature type="signal peptide" evidence="1">
    <location>
        <begin position="1"/>
        <end position="18"/>
    </location>
</feature>
<evidence type="ECO:0000313" key="2">
    <source>
        <dbReference type="EMBL" id="SPC93324.1"/>
    </source>
</evidence>
<proteinExistence type="predicted"/>